<comment type="caution">
    <text evidence="8">The sequence shown here is derived from an EMBL/GenBank/DDBJ whole genome shotgun (WGS) entry which is preliminary data.</text>
</comment>
<dbReference type="GO" id="GO:0046872">
    <property type="term" value="F:metal ion binding"/>
    <property type="evidence" value="ECO:0007669"/>
    <property type="project" value="UniProtKB-KW"/>
</dbReference>
<dbReference type="GO" id="GO:0005496">
    <property type="term" value="F:steroid binding"/>
    <property type="evidence" value="ECO:0007669"/>
    <property type="project" value="TreeGrafter"/>
</dbReference>
<sequence>MATIVAEHIGRLFISLQQIRQVPRMLAEAAPSMPATLRDTDVPTHLRDRYITSGYRQLHQNWRYYLLSLFQRHNETLNVWTHLVALLIILAKCCDLAENVDFVNDRHAWPLMILLISSVTYTAFSVIAHLLGSKSEFCHFIFYYLDYIGVAQYQYGSAVSHFYYAIDANMHSLVKGIFMPTAATFSLLSFVGCCVGKYHSLHSCKRKVGHVAPSALAYAWDISPVVWRFIFWSEASDDPSLIYHFGQVAFFLSAAAFYTFPVVEKCFPGRCNFFGQSHQVFHIFLSCTTLCQIHASFLDYTGRREVYLNLHESGDSAFYAQLFAGTILACVITGAIILRKVNHMLVKHKCM</sequence>
<evidence type="ECO:0000256" key="7">
    <source>
        <dbReference type="SAM" id="Phobius"/>
    </source>
</evidence>
<keyword evidence="4 7" id="KW-1133">Transmembrane helix</keyword>
<keyword evidence="6" id="KW-0479">Metal-binding</keyword>
<feature type="transmembrane region" description="Helical" evidence="7">
    <location>
        <begin position="177"/>
        <end position="196"/>
    </location>
</feature>
<dbReference type="GO" id="GO:0003707">
    <property type="term" value="F:nuclear steroid receptor activity"/>
    <property type="evidence" value="ECO:0007669"/>
    <property type="project" value="TreeGrafter"/>
</dbReference>
<feature type="transmembrane region" description="Helical" evidence="7">
    <location>
        <begin position="280"/>
        <end position="298"/>
    </location>
</feature>
<evidence type="ECO:0000256" key="1">
    <source>
        <dbReference type="ARBA" id="ARBA00004141"/>
    </source>
</evidence>
<feature type="transmembrane region" description="Helical" evidence="7">
    <location>
        <begin position="318"/>
        <end position="338"/>
    </location>
</feature>
<proteinExistence type="inferred from homology"/>
<evidence type="ECO:0000256" key="4">
    <source>
        <dbReference type="ARBA" id="ARBA00022989"/>
    </source>
</evidence>
<evidence type="ECO:0000313" key="9">
    <source>
        <dbReference type="Proteomes" id="UP001460270"/>
    </source>
</evidence>
<evidence type="ECO:0000256" key="2">
    <source>
        <dbReference type="ARBA" id="ARBA00007018"/>
    </source>
</evidence>
<feature type="transmembrane region" description="Helical" evidence="7">
    <location>
        <begin position="208"/>
        <end position="230"/>
    </location>
</feature>
<evidence type="ECO:0000256" key="3">
    <source>
        <dbReference type="ARBA" id="ARBA00022692"/>
    </source>
</evidence>
<dbReference type="PANTHER" id="PTHR20855:SF96">
    <property type="entry name" value="PROGESTIN AND ADIPOQ RECEPTOR FAMILY MEMBER VII, A"/>
    <property type="match status" value="1"/>
</dbReference>
<evidence type="ECO:0000256" key="6">
    <source>
        <dbReference type="PIRSR" id="PIRSR604254-1"/>
    </source>
</evidence>
<gene>
    <name evidence="8" type="ORF">WMY93_019657</name>
</gene>
<accession>A0AAW0NS20</accession>
<dbReference type="GO" id="GO:0005886">
    <property type="term" value="C:plasma membrane"/>
    <property type="evidence" value="ECO:0007669"/>
    <property type="project" value="TreeGrafter"/>
</dbReference>
<comment type="subcellular location">
    <subcellularLocation>
        <location evidence="1">Membrane</location>
        <topology evidence="1">Multi-pass membrane protein</topology>
    </subcellularLocation>
</comment>
<feature type="binding site" evidence="6">
    <location>
        <position position="278"/>
    </location>
    <ligand>
        <name>Zn(2+)</name>
        <dbReference type="ChEBI" id="CHEBI:29105"/>
    </ligand>
</feature>
<evidence type="ECO:0000313" key="8">
    <source>
        <dbReference type="EMBL" id="KAK7898804.1"/>
    </source>
</evidence>
<feature type="binding site" evidence="6">
    <location>
        <position position="129"/>
    </location>
    <ligand>
        <name>Zn(2+)</name>
        <dbReference type="ChEBI" id="CHEBI:29105"/>
    </ligand>
</feature>
<organism evidence="8 9">
    <name type="scientific">Mugilogobius chulae</name>
    <name type="common">yellowstripe goby</name>
    <dbReference type="NCBI Taxonomy" id="88201"/>
    <lineage>
        <taxon>Eukaryota</taxon>
        <taxon>Metazoa</taxon>
        <taxon>Chordata</taxon>
        <taxon>Craniata</taxon>
        <taxon>Vertebrata</taxon>
        <taxon>Euteleostomi</taxon>
        <taxon>Actinopterygii</taxon>
        <taxon>Neopterygii</taxon>
        <taxon>Teleostei</taxon>
        <taxon>Neoteleostei</taxon>
        <taxon>Acanthomorphata</taxon>
        <taxon>Gobiaria</taxon>
        <taxon>Gobiiformes</taxon>
        <taxon>Gobioidei</taxon>
        <taxon>Gobiidae</taxon>
        <taxon>Gobionellinae</taxon>
        <taxon>Mugilogobius</taxon>
    </lineage>
</organism>
<keyword evidence="6" id="KW-0862">Zinc</keyword>
<feature type="transmembrane region" description="Helical" evidence="7">
    <location>
        <begin position="109"/>
        <end position="131"/>
    </location>
</feature>
<dbReference type="InterPro" id="IPR004254">
    <property type="entry name" value="AdipoR/HlyIII-related"/>
</dbReference>
<protein>
    <submittedName>
        <fullName evidence="8">Uncharacterized protein</fullName>
    </submittedName>
</protein>
<dbReference type="Proteomes" id="UP001460270">
    <property type="component" value="Unassembled WGS sequence"/>
</dbReference>
<reference evidence="9" key="1">
    <citation type="submission" date="2024-04" db="EMBL/GenBank/DDBJ databases">
        <title>Salinicola lusitanus LLJ914,a marine bacterium isolated from the Okinawa Trough.</title>
        <authorList>
            <person name="Li J."/>
        </authorList>
    </citation>
    <scope>NUCLEOTIDE SEQUENCE [LARGE SCALE GENOMIC DNA]</scope>
</reference>
<feature type="transmembrane region" description="Helical" evidence="7">
    <location>
        <begin position="242"/>
        <end position="260"/>
    </location>
</feature>
<name>A0AAW0NS20_9GOBI</name>
<keyword evidence="3 7" id="KW-0812">Transmembrane</keyword>
<dbReference type="EMBL" id="JBBPFD010000014">
    <property type="protein sequence ID" value="KAK7898804.1"/>
    <property type="molecule type" value="Genomic_DNA"/>
</dbReference>
<feature type="binding site" evidence="6">
    <location>
        <position position="282"/>
    </location>
    <ligand>
        <name>Zn(2+)</name>
        <dbReference type="ChEBI" id="CHEBI:29105"/>
    </ligand>
</feature>
<keyword evidence="5 7" id="KW-0472">Membrane</keyword>
<evidence type="ECO:0000256" key="5">
    <source>
        <dbReference type="ARBA" id="ARBA00023136"/>
    </source>
</evidence>
<dbReference type="Pfam" id="PF03006">
    <property type="entry name" value="HlyIII"/>
    <property type="match status" value="1"/>
</dbReference>
<keyword evidence="9" id="KW-1185">Reference proteome</keyword>
<dbReference type="AlphaFoldDB" id="A0AAW0NS20"/>
<comment type="similarity">
    <text evidence="2">Belongs to the ADIPOR family.</text>
</comment>
<dbReference type="PANTHER" id="PTHR20855">
    <property type="entry name" value="ADIPOR/PROGESTIN RECEPTOR-RELATED"/>
    <property type="match status" value="1"/>
</dbReference>